<dbReference type="GO" id="GO:0006508">
    <property type="term" value="P:proteolysis"/>
    <property type="evidence" value="ECO:0007669"/>
    <property type="project" value="UniProtKB-KW"/>
</dbReference>
<name>A0A1F7RGY2_9BACT</name>
<organism evidence="9 10">
    <name type="scientific">Candidatus Schekmanbacteria bacterium GWA2_38_11</name>
    <dbReference type="NCBI Taxonomy" id="1817876"/>
    <lineage>
        <taxon>Bacteria</taxon>
        <taxon>Candidatus Schekmaniibacteriota</taxon>
    </lineage>
</organism>
<dbReference type="Proteomes" id="UP000178526">
    <property type="component" value="Unassembled WGS sequence"/>
</dbReference>
<evidence type="ECO:0000256" key="6">
    <source>
        <dbReference type="HAMAP-Rule" id="MF_01974"/>
    </source>
</evidence>
<evidence type="ECO:0000313" key="10">
    <source>
        <dbReference type="Proteomes" id="UP000178526"/>
    </source>
</evidence>
<dbReference type="GO" id="GO:0070006">
    <property type="term" value="F:metalloaminopeptidase activity"/>
    <property type="evidence" value="ECO:0007669"/>
    <property type="project" value="UniProtKB-UniRule"/>
</dbReference>
<evidence type="ECO:0000256" key="5">
    <source>
        <dbReference type="ARBA" id="ARBA00022801"/>
    </source>
</evidence>
<evidence type="ECO:0000313" key="9">
    <source>
        <dbReference type="EMBL" id="OGL40590.1"/>
    </source>
</evidence>
<keyword evidence="3 6" id="KW-0645">Protease</keyword>
<proteinExistence type="inferred from homology"/>
<dbReference type="Gene3D" id="3.90.230.10">
    <property type="entry name" value="Creatinase/methionine aminopeptidase superfamily"/>
    <property type="match status" value="1"/>
</dbReference>
<dbReference type="InterPro" id="IPR036005">
    <property type="entry name" value="Creatinase/aminopeptidase-like"/>
</dbReference>
<comment type="caution">
    <text evidence="9">The sequence shown here is derived from an EMBL/GenBank/DDBJ whole genome shotgun (WGS) entry which is preliminary data.</text>
</comment>
<dbReference type="GO" id="GO:0004239">
    <property type="term" value="F:initiator methionyl aminopeptidase activity"/>
    <property type="evidence" value="ECO:0007669"/>
    <property type="project" value="UniProtKB-UniRule"/>
</dbReference>
<comment type="cofactor">
    <cofactor evidence="6">
        <name>Co(2+)</name>
        <dbReference type="ChEBI" id="CHEBI:48828"/>
    </cofactor>
    <cofactor evidence="6">
        <name>Zn(2+)</name>
        <dbReference type="ChEBI" id="CHEBI:29105"/>
    </cofactor>
    <cofactor evidence="6">
        <name>Mn(2+)</name>
        <dbReference type="ChEBI" id="CHEBI:29035"/>
    </cofactor>
    <cofactor evidence="6">
        <name>Fe(2+)</name>
        <dbReference type="ChEBI" id="CHEBI:29033"/>
    </cofactor>
    <text evidence="6">Binds 2 divalent metal cations per subunit. Has a high-affinity and a low affinity metal-binding site. The true nature of the physiological cofactor is under debate. The enzyme is active with cobalt, zinc, manganese or divalent iron ions. Most likely, methionine aminopeptidases function as mononuclear Fe(2+)-metalloproteases under physiological conditions, and the catalytically relevant metal-binding site has been assigned to the histidine-containing high-affinity site.</text>
</comment>
<evidence type="ECO:0000256" key="3">
    <source>
        <dbReference type="ARBA" id="ARBA00022670"/>
    </source>
</evidence>
<keyword evidence="2 6" id="KW-0031">Aminopeptidase</keyword>
<dbReference type="GO" id="GO:0005829">
    <property type="term" value="C:cytosol"/>
    <property type="evidence" value="ECO:0007669"/>
    <property type="project" value="TreeGrafter"/>
</dbReference>
<dbReference type="PANTHER" id="PTHR43330">
    <property type="entry name" value="METHIONINE AMINOPEPTIDASE"/>
    <property type="match status" value="1"/>
</dbReference>
<accession>A0A1F7RGY2</accession>
<dbReference type="HAMAP" id="MF_01974">
    <property type="entry name" value="MetAP_1"/>
    <property type="match status" value="1"/>
</dbReference>
<dbReference type="InterPro" id="IPR001714">
    <property type="entry name" value="Pept_M24_MAP"/>
</dbReference>
<dbReference type="Pfam" id="PF00557">
    <property type="entry name" value="Peptidase_M24"/>
    <property type="match status" value="1"/>
</dbReference>
<evidence type="ECO:0000256" key="1">
    <source>
        <dbReference type="ARBA" id="ARBA00002521"/>
    </source>
</evidence>
<feature type="binding site" evidence="6">
    <location>
        <position position="94"/>
    </location>
    <ligand>
        <name>a divalent metal cation</name>
        <dbReference type="ChEBI" id="CHEBI:60240"/>
        <label>1</label>
    </ligand>
</feature>
<feature type="binding site" evidence="6">
    <location>
        <position position="201"/>
    </location>
    <ligand>
        <name>a divalent metal cation</name>
        <dbReference type="ChEBI" id="CHEBI:60240"/>
        <label>2</label>
        <note>catalytic</note>
    </ligand>
</feature>
<feature type="binding site" evidence="6">
    <location>
        <position position="232"/>
    </location>
    <ligand>
        <name>a divalent metal cation</name>
        <dbReference type="ChEBI" id="CHEBI:60240"/>
        <label>1</label>
    </ligand>
</feature>
<sequence>MIVLKTPAEIELLRVANRAVAEVLKELESKIVPGITSLELDELAEKLLREKGCIPAFKGYRGYPKSICTSINEQVVHGIPSERKLKEGDIVSIDIGAKCKDFYGDMAATYPVGNISGNAQRLLDVTKKSLYEGIAKAKVGNRLGDISSTIQRTVEGEGFSVVRFFVGHGIGRELHEMPQIPNFGIPGTGVRLKSGMVFAIEPMVNAGESDVEILEDGWTAIAKDKSLSAHFEHTIVILEKEPEILTKTN</sequence>
<comment type="subunit">
    <text evidence="6">Monomer.</text>
</comment>
<comment type="similarity">
    <text evidence="6">Belongs to the peptidase M24A family. Methionine aminopeptidase type 1 subfamily.</text>
</comment>
<feature type="domain" description="Peptidase M24" evidence="8">
    <location>
        <begin position="11"/>
        <end position="237"/>
    </location>
</feature>
<evidence type="ECO:0000256" key="7">
    <source>
        <dbReference type="RuleBase" id="RU003653"/>
    </source>
</evidence>
<comment type="catalytic activity">
    <reaction evidence="6 7">
        <text>Release of N-terminal amino acids, preferentially methionine, from peptides and arylamides.</text>
        <dbReference type="EC" id="3.4.11.18"/>
    </reaction>
</comment>
<dbReference type="InterPro" id="IPR002467">
    <property type="entry name" value="Pept_M24A_MAP1"/>
</dbReference>
<feature type="binding site" evidence="6">
    <location>
        <position position="232"/>
    </location>
    <ligand>
        <name>a divalent metal cation</name>
        <dbReference type="ChEBI" id="CHEBI:60240"/>
        <label>2</label>
        <note>catalytic</note>
    </ligand>
</feature>
<keyword evidence="5 6" id="KW-0378">Hydrolase</keyword>
<feature type="binding site" evidence="6">
    <location>
        <position position="175"/>
    </location>
    <ligand>
        <name>substrate</name>
    </ligand>
</feature>
<reference evidence="9 10" key="1">
    <citation type="journal article" date="2016" name="Nat. Commun.">
        <title>Thousands of microbial genomes shed light on interconnected biogeochemical processes in an aquifer system.</title>
        <authorList>
            <person name="Anantharaman K."/>
            <person name="Brown C.T."/>
            <person name="Hug L.A."/>
            <person name="Sharon I."/>
            <person name="Castelle C.J."/>
            <person name="Probst A.J."/>
            <person name="Thomas B.C."/>
            <person name="Singh A."/>
            <person name="Wilkins M.J."/>
            <person name="Karaoz U."/>
            <person name="Brodie E.L."/>
            <person name="Williams K.H."/>
            <person name="Hubbard S.S."/>
            <person name="Banfield J.F."/>
        </authorList>
    </citation>
    <scope>NUCLEOTIDE SEQUENCE [LARGE SCALE GENOMIC DNA]</scope>
</reference>
<feature type="binding site" evidence="6">
    <location>
        <position position="105"/>
    </location>
    <ligand>
        <name>a divalent metal cation</name>
        <dbReference type="ChEBI" id="CHEBI:60240"/>
        <label>2</label>
        <note>catalytic</note>
    </ligand>
</feature>
<comment type="function">
    <text evidence="1 6">Removes the N-terminal methionine from nascent proteins. The N-terminal methionine is often cleaved when the second residue in the primary sequence is small and uncharged (Met-Ala-, Cys, Gly, Pro, Ser, Thr, or Val). Requires deformylation of the N(alpha)-formylated initiator methionine before it can be hydrolyzed.</text>
</comment>
<evidence type="ECO:0000256" key="2">
    <source>
        <dbReference type="ARBA" id="ARBA00022438"/>
    </source>
</evidence>
<feature type="binding site" evidence="6">
    <location>
        <position position="168"/>
    </location>
    <ligand>
        <name>a divalent metal cation</name>
        <dbReference type="ChEBI" id="CHEBI:60240"/>
        <label>2</label>
        <note>catalytic</note>
    </ligand>
</feature>
<dbReference type="EMBL" id="MGDB01000094">
    <property type="protein sequence ID" value="OGL40590.1"/>
    <property type="molecule type" value="Genomic_DNA"/>
</dbReference>
<dbReference type="SUPFAM" id="SSF55920">
    <property type="entry name" value="Creatinase/aminopeptidase"/>
    <property type="match status" value="1"/>
</dbReference>
<dbReference type="AlphaFoldDB" id="A0A1F7RGY2"/>
<feature type="binding site" evidence="6">
    <location>
        <position position="105"/>
    </location>
    <ligand>
        <name>a divalent metal cation</name>
        <dbReference type="ChEBI" id="CHEBI:60240"/>
        <label>1</label>
    </ligand>
</feature>
<dbReference type="PANTHER" id="PTHR43330:SF27">
    <property type="entry name" value="METHIONINE AMINOPEPTIDASE"/>
    <property type="match status" value="1"/>
</dbReference>
<protein>
    <recommendedName>
        <fullName evidence="6 7">Methionine aminopeptidase</fullName>
        <shortName evidence="6">MAP</shortName>
        <shortName evidence="6">MetAP</shortName>
        <ecNumber evidence="6 7">3.4.11.18</ecNumber>
    </recommendedName>
    <alternativeName>
        <fullName evidence="6">Peptidase M</fullName>
    </alternativeName>
</protein>
<feature type="binding site" evidence="6">
    <location>
        <position position="77"/>
    </location>
    <ligand>
        <name>substrate</name>
    </ligand>
</feature>
<gene>
    <name evidence="6" type="primary">map</name>
    <name evidence="9" type="ORF">A2042_03535</name>
</gene>
<dbReference type="PRINTS" id="PR00599">
    <property type="entry name" value="MAPEPTIDASE"/>
</dbReference>
<dbReference type="CDD" id="cd01086">
    <property type="entry name" value="MetAP1"/>
    <property type="match status" value="1"/>
</dbReference>
<keyword evidence="4 6" id="KW-0479">Metal-binding</keyword>
<dbReference type="EC" id="3.4.11.18" evidence="6 7"/>
<dbReference type="InterPro" id="IPR000994">
    <property type="entry name" value="Pept_M24"/>
</dbReference>
<dbReference type="GO" id="GO:0046872">
    <property type="term" value="F:metal ion binding"/>
    <property type="evidence" value="ECO:0007669"/>
    <property type="project" value="UniProtKB-UniRule"/>
</dbReference>
<dbReference type="PROSITE" id="PS00680">
    <property type="entry name" value="MAP_1"/>
    <property type="match status" value="1"/>
</dbReference>
<evidence type="ECO:0000259" key="8">
    <source>
        <dbReference type="Pfam" id="PF00557"/>
    </source>
</evidence>
<evidence type="ECO:0000256" key="4">
    <source>
        <dbReference type="ARBA" id="ARBA00022723"/>
    </source>
</evidence>
<dbReference type="NCBIfam" id="TIGR00500">
    <property type="entry name" value="met_pdase_I"/>
    <property type="match status" value="1"/>
</dbReference>